<evidence type="ECO:0000259" key="6">
    <source>
        <dbReference type="PROSITE" id="PS50160"/>
    </source>
</evidence>
<dbReference type="Proteomes" id="UP000277671">
    <property type="component" value="Unassembled WGS sequence"/>
</dbReference>
<comment type="similarity">
    <text evidence="1">Belongs to the ATP-dependent DNA ligase family.</text>
</comment>
<comment type="catalytic activity">
    <reaction evidence="4">
        <text>ATP + (deoxyribonucleotide)n-3'-hydroxyl + 5'-phospho-(deoxyribonucleotide)m = (deoxyribonucleotide)n+m + AMP + diphosphate.</text>
        <dbReference type="EC" id="6.5.1.1"/>
    </reaction>
</comment>
<accession>A0A495JAP5</accession>
<dbReference type="Gene3D" id="2.40.50.140">
    <property type="entry name" value="Nucleic acid-binding proteins"/>
    <property type="match status" value="1"/>
</dbReference>
<evidence type="ECO:0000256" key="3">
    <source>
        <dbReference type="ARBA" id="ARBA00022598"/>
    </source>
</evidence>
<feature type="region of interest" description="Disordered" evidence="5">
    <location>
        <begin position="306"/>
        <end position="325"/>
    </location>
</feature>
<dbReference type="AlphaFoldDB" id="A0A495JAP5"/>
<dbReference type="GO" id="GO:0006281">
    <property type="term" value="P:DNA repair"/>
    <property type="evidence" value="ECO:0007669"/>
    <property type="project" value="InterPro"/>
</dbReference>
<dbReference type="GO" id="GO:0006310">
    <property type="term" value="P:DNA recombination"/>
    <property type="evidence" value="ECO:0007669"/>
    <property type="project" value="InterPro"/>
</dbReference>
<keyword evidence="3" id="KW-0436">Ligase</keyword>
<evidence type="ECO:0000313" key="8">
    <source>
        <dbReference type="Proteomes" id="UP000277671"/>
    </source>
</evidence>
<evidence type="ECO:0000256" key="2">
    <source>
        <dbReference type="ARBA" id="ARBA00012727"/>
    </source>
</evidence>
<name>A0A495JAP5_9ACTN</name>
<proteinExistence type="inferred from homology"/>
<dbReference type="PANTHER" id="PTHR45674:SF4">
    <property type="entry name" value="DNA LIGASE 1"/>
    <property type="match status" value="1"/>
</dbReference>
<dbReference type="Pfam" id="PF01068">
    <property type="entry name" value="DNA_ligase_A_M"/>
    <property type="match status" value="1"/>
</dbReference>
<dbReference type="InterPro" id="IPR012310">
    <property type="entry name" value="DNA_ligase_ATP-dep_cent"/>
</dbReference>
<dbReference type="Gene3D" id="3.30.470.30">
    <property type="entry name" value="DNA ligase/mRNA capping enzyme"/>
    <property type="match status" value="1"/>
</dbReference>
<dbReference type="Gene3D" id="3.30.1490.70">
    <property type="match status" value="1"/>
</dbReference>
<dbReference type="PROSITE" id="PS50160">
    <property type="entry name" value="DNA_LIGASE_A3"/>
    <property type="match status" value="1"/>
</dbReference>
<dbReference type="InterPro" id="IPR012340">
    <property type="entry name" value="NA-bd_OB-fold"/>
</dbReference>
<dbReference type="Pfam" id="PF04679">
    <property type="entry name" value="DNA_ligase_A_C"/>
    <property type="match status" value="1"/>
</dbReference>
<protein>
    <recommendedName>
        <fullName evidence="2">DNA ligase (ATP)</fullName>
        <ecNumber evidence="2">6.5.1.1</ecNumber>
    </recommendedName>
</protein>
<dbReference type="NCBIfam" id="TIGR02779">
    <property type="entry name" value="NHEJ_ligase_lig"/>
    <property type="match status" value="1"/>
</dbReference>
<dbReference type="InterPro" id="IPR012309">
    <property type="entry name" value="DNA_ligase_ATP-dep_C"/>
</dbReference>
<dbReference type="RefSeq" id="WP_246016707.1">
    <property type="nucleotide sequence ID" value="NZ_RBKT01000001.1"/>
</dbReference>
<evidence type="ECO:0000256" key="5">
    <source>
        <dbReference type="SAM" id="MobiDB-lite"/>
    </source>
</evidence>
<evidence type="ECO:0000313" key="7">
    <source>
        <dbReference type="EMBL" id="RKR85975.1"/>
    </source>
</evidence>
<evidence type="ECO:0000256" key="1">
    <source>
        <dbReference type="ARBA" id="ARBA00007572"/>
    </source>
</evidence>
<dbReference type="SUPFAM" id="SSF50249">
    <property type="entry name" value="Nucleic acid-binding proteins"/>
    <property type="match status" value="1"/>
</dbReference>
<dbReference type="EMBL" id="RBKT01000001">
    <property type="protein sequence ID" value="RKR85975.1"/>
    <property type="molecule type" value="Genomic_DNA"/>
</dbReference>
<dbReference type="CDD" id="cd07906">
    <property type="entry name" value="Adenylation_DNA_ligase_LigD_LigC"/>
    <property type="match status" value="1"/>
</dbReference>
<evidence type="ECO:0000256" key="4">
    <source>
        <dbReference type="ARBA" id="ARBA00034003"/>
    </source>
</evidence>
<sequence length="325" mass="35414">MGATGATALIPPMLAVAGELPAEAGWAYEFKWDGVRAVAYAERNGRLRLFSRNDRDITSAYPEIAVLPSLLGGRGGVLDGELVTLDQRGAPSFSALQRRMHVRAPGASLIASTPVRYVVFDLLRLDRTRLLDRPWSQRRAALEELGLAGEQVNVSPVFDRDPDSVLAVARERGLEGVVSKRVESEYQPGRRSPSWRKTALIQTTEVLVAGYKPGAGRRSGLVGSLLLGIHEPAGLVYVGGVGTGFTDAMLEDLGQRLRRLERDRPPFAAPVPTAEAKNARWVEPTLVGEVVYRTVTPDGRLRHASWRGLRPDRNPDEVSRPSTAA</sequence>
<reference evidence="7 8" key="1">
    <citation type="submission" date="2018-10" db="EMBL/GenBank/DDBJ databases">
        <title>Sequencing the genomes of 1000 actinobacteria strains.</title>
        <authorList>
            <person name="Klenk H.-P."/>
        </authorList>
    </citation>
    <scope>NUCLEOTIDE SEQUENCE [LARGE SCALE GENOMIC DNA]</scope>
    <source>
        <strain evidence="7 8">DSM 45175</strain>
    </source>
</reference>
<feature type="domain" description="ATP-dependent DNA ligase family profile" evidence="6">
    <location>
        <begin position="108"/>
        <end position="231"/>
    </location>
</feature>
<dbReference type="GO" id="GO:0005524">
    <property type="term" value="F:ATP binding"/>
    <property type="evidence" value="ECO:0007669"/>
    <property type="project" value="InterPro"/>
</dbReference>
<dbReference type="CDD" id="cd07971">
    <property type="entry name" value="OBF_DNA_ligase_LigD"/>
    <property type="match status" value="1"/>
</dbReference>
<comment type="caution">
    <text evidence="7">The sequence shown here is derived from an EMBL/GenBank/DDBJ whole genome shotgun (WGS) entry which is preliminary data.</text>
</comment>
<organism evidence="7 8">
    <name type="scientific">Micromonospora pisi</name>
    <dbReference type="NCBI Taxonomy" id="589240"/>
    <lineage>
        <taxon>Bacteria</taxon>
        <taxon>Bacillati</taxon>
        <taxon>Actinomycetota</taxon>
        <taxon>Actinomycetes</taxon>
        <taxon>Micromonosporales</taxon>
        <taxon>Micromonosporaceae</taxon>
        <taxon>Micromonospora</taxon>
    </lineage>
</organism>
<dbReference type="PANTHER" id="PTHR45674">
    <property type="entry name" value="DNA LIGASE 1/3 FAMILY MEMBER"/>
    <property type="match status" value="1"/>
</dbReference>
<gene>
    <name evidence="7" type="ORF">BDK92_0193</name>
</gene>
<dbReference type="InterPro" id="IPR050191">
    <property type="entry name" value="ATP-dep_DNA_ligase"/>
</dbReference>
<feature type="compositionally biased region" description="Basic and acidic residues" evidence="5">
    <location>
        <begin position="309"/>
        <end position="319"/>
    </location>
</feature>
<dbReference type="GO" id="GO:0003910">
    <property type="term" value="F:DNA ligase (ATP) activity"/>
    <property type="evidence" value="ECO:0007669"/>
    <property type="project" value="UniProtKB-EC"/>
</dbReference>
<keyword evidence="8" id="KW-1185">Reference proteome</keyword>
<dbReference type="EC" id="6.5.1.1" evidence="2"/>
<dbReference type="InterPro" id="IPR014146">
    <property type="entry name" value="LigD_ligase_dom"/>
</dbReference>
<dbReference type="SUPFAM" id="SSF56091">
    <property type="entry name" value="DNA ligase/mRNA capping enzyme, catalytic domain"/>
    <property type="match status" value="1"/>
</dbReference>